<keyword evidence="6 11" id="KW-0808">Transferase</keyword>
<dbReference type="GO" id="GO:0005829">
    <property type="term" value="C:cytosol"/>
    <property type="evidence" value="ECO:0007669"/>
    <property type="project" value="TreeGrafter"/>
</dbReference>
<evidence type="ECO:0000256" key="4">
    <source>
        <dbReference type="ARBA" id="ARBA00010763"/>
    </source>
</evidence>
<comment type="function">
    <text evidence="2 11">Catalyzes the insertion of molybdate into adenylated molybdopterin with the concomitant release of AMP.</text>
</comment>
<dbReference type="InterPro" id="IPR036425">
    <property type="entry name" value="MoaB/Mog-like_dom_sf"/>
</dbReference>
<dbReference type="InterPro" id="IPR005111">
    <property type="entry name" value="MoeA_C_domain_IV"/>
</dbReference>
<dbReference type="SMART" id="SM00852">
    <property type="entry name" value="MoCF_biosynth"/>
    <property type="match status" value="1"/>
</dbReference>
<comment type="pathway">
    <text evidence="3 11">Cofactor biosynthesis; molybdopterin biosynthesis.</text>
</comment>
<dbReference type="NCBIfam" id="NF045515">
    <property type="entry name" value="Glp_gephyrin"/>
    <property type="match status" value="1"/>
</dbReference>
<dbReference type="Pfam" id="PF00994">
    <property type="entry name" value="MoCF_biosynth"/>
    <property type="match status" value="1"/>
</dbReference>
<sequence>MLEVSAAREIVLRHAKRLKADFTALMSSSLGQVIAADVASDVDSPPFDKSLMDGYAVRAADVSPTAELTVVEEIPAGKMPTKTVGPGEAVRLFTGAPIPPGADAVVMREKTDSPSADRVVIREVPTAGQFILRQATEMKVGETVIPAGTVLTPATFGLLASVGKTTVPAYPQPKVAVVATGDELVEPNRRPKPGQIRNSNGPMLTAQVALAGGLPRYIGIATDREDVLRSYIAEGLEIANVLILAGGVSAGDFDLVPKVLKDCGVTAHFHHVKMKPGKPLLFGTKGDKLVFGLPGNPVSSFVGFELFVKPALRVMGGHIDPPTATQKLTLSEPFAANNNRPTYHPAKRDGDGVRGLKWFGSPDLRAMLDADAFLVLPPGEVNYAAGAVVEVLPINRTAS</sequence>
<evidence type="ECO:0000313" key="14">
    <source>
        <dbReference type="Proteomes" id="UP000324974"/>
    </source>
</evidence>
<dbReference type="InterPro" id="IPR005110">
    <property type="entry name" value="MoeA_linker/N"/>
</dbReference>
<dbReference type="Gene3D" id="2.40.340.10">
    <property type="entry name" value="MoeA, C-terminal, domain IV"/>
    <property type="match status" value="1"/>
</dbReference>
<keyword evidence="9 11" id="KW-0501">Molybdenum cofactor biosynthesis</keyword>
<reference evidence="14" key="1">
    <citation type="submission" date="2019-08" db="EMBL/GenBank/DDBJ databases">
        <title>Limnoglobus roseus gen. nov., sp. nov., a novel freshwater planctomycete with a giant genome from the family Gemmataceae.</title>
        <authorList>
            <person name="Kulichevskaya I.S."/>
            <person name="Naumoff D.G."/>
            <person name="Miroshnikov K."/>
            <person name="Ivanova A."/>
            <person name="Philippov D.A."/>
            <person name="Hakobyan A."/>
            <person name="Rijpstra I.C."/>
            <person name="Sinninghe Damste J.S."/>
            <person name="Liesack W."/>
            <person name="Dedysh S.N."/>
        </authorList>
    </citation>
    <scope>NUCLEOTIDE SEQUENCE [LARGE SCALE GENOMIC DNA]</scope>
    <source>
        <strain evidence="14">PX52</strain>
    </source>
</reference>
<organism evidence="13 14">
    <name type="scientific">Limnoglobus roseus</name>
    <dbReference type="NCBI Taxonomy" id="2598579"/>
    <lineage>
        <taxon>Bacteria</taxon>
        <taxon>Pseudomonadati</taxon>
        <taxon>Planctomycetota</taxon>
        <taxon>Planctomycetia</taxon>
        <taxon>Gemmatales</taxon>
        <taxon>Gemmataceae</taxon>
        <taxon>Limnoglobus</taxon>
    </lineage>
</organism>
<dbReference type="InterPro" id="IPR008284">
    <property type="entry name" value="MoCF_biosynth_CS"/>
</dbReference>
<evidence type="ECO:0000259" key="12">
    <source>
        <dbReference type="SMART" id="SM00852"/>
    </source>
</evidence>
<dbReference type="RefSeq" id="WP_149108782.1">
    <property type="nucleotide sequence ID" value="NZ_CP042425.1"/>
</dbReference>
<dbReference type="InterPro" id="IPR001453">
    <property type="entry name" value="MoaB/Mog_dom"/>
</dbReference>
<dbReference type="Proteomes" id="UP000324974">
    <property type="component" value="Chromosome"/>
</dbReference>
<dbReference type="InterPro" id="IPR036135">
    <property type="entry name" value="MoeA_linker/N_sf"/>
</dbReference>
<dbReference type="GO" id="GO:0046872">
    <property type="term" value="F:metal ion binding"/>
    <property type="evidence" value="ECO:0007669"/>
    <property type="project" value="UniProtKB-UniRule"/>
</dbReference>
<dbReference type="Pfam" id="PF03453">
    <property type="entry name" value="MoeA_N"/>
    <property type="match status" value="1"/>
</dbReference>
<dbReference type="InterPro" id="IPR038987">
    <property type="entry name" value="MoeA-like"/>
</dbReference>
<dbReference type="InterPro" id="IPR036688">
    <property type="entry name" value="MoeA_C_domain_IV_sf"/>
</dbReference>
<proteinExistence type="inferred from homology"/>
<dbReference type="KEGG" id="lrs:PX52LOC_00702"/>
<dbReference type="CDD" id="cd00887">
    <property type="entry name" value="MoeA"/>
    <property type="match status" value="1"/>
</dbReference>
<dbReference type="SUPFAM" id="SSF53218">
    <property type="entry name" value="Molybdenum cofactor biosynthesis proteins"/>
    <property type="match status" value="1"/>
</dbReference>
<evidence type="ECO:0000256" key="1">
    <source>
        <dbReference type="ARBA" id="ARBA00001946"/>
    </source>
</evidence>
<keyword evidence="8 11" id="KW-0460">Magnesium</keyword>
<dbReference type="PANTHER" id="PTHR10192">
    <property type="entry name" value="MOLYBDOPTERIN BIOSYNTHESIS PROTEIN"/>
    <property type="match status" value="1"/>
</dbReference>
<evidence type="ECO:0000256" key="5">
    <source>
        <dbReference type="ARBA" id="ARBA00022505"/>
    </source>
</evidence>
<evidence type="ECO:0000256" key="7">
    <source>
        <dbReference type="ARBA" id="ARBA00022723"/>
    </source>
</evidence>
<evidence type="ECO:0000256" key="9">
    <source>
        <dbReference type="ARBA" id="ARBA00023150"/>
    </source>
</evidence>
<protein>
    <recommendedName>
        <fullName evidence="11">Molybdopterin molybdenumtransferase</fullName>
        <ecNumber evidence="11">2.10.1.1</ecNumber>
    </recommendedName>
</protein>
<evidence type="ECO:0000256" key="11">
    <source>
        <dbReference type="RuleBase" id="RU365090"/>
    </source>
</evidence>
<dbReference type="GO" id="GO:0006777">
    <property type="term" value="P:Mo-molybdopterin cofactor biosynthetic process"/>
    <property type="evidence" value="ECO:0007669"/>
    <property type="project" value="UniProtKB-UniRule"/>
</dbReference>
<dbReference type="SUPFAM" id="SSF63882">
    <property type="entry name" value="MoeA N-terminal region -like"/>
    <property type="match status" value="1"/>
</dbReference>
<dbReference type="Gene3D" id="2.170.190.11">
    <property type="entry name" value="Molybdopterin biosynthesis moea protein, domain 3"/>
    <property type="match status" value="1"/>
</dbReference>
<dbReference type="FunFam" id="2.170.190.11:FF:000001">
    <property type="entry name" value="Molybdopterin molybdenumtransferase"/>
    <property type="match status" value="1"/>
</dbReference>
<dbReference type="EC" id="2.10.1.1" evidence="11"/>
<evidence type="ECO:0000256" key="10">
    <source>
        <dbReference type="ARBA" id="ARBA00047317"/>
    </source>
</evidence>
<dbReference type="AlphaFoldDB" id="A0A5C1A9P3"/>
<gene>
    <name evidence="13" type="ORF">PX52LOC_00702</name>
</gene>
<dbReference type="PANTHER" id="PTHR10192:SF5">
    <property type="entry name" value="GEPHYRIN"/>
    <property type="match status" value="1"/>
</dbReference>
<evidence type="ECO:0000256" key="6">
    <source>
        <dbReference type="ARBA" id="ARBA00022679"/>
    </source>
</evidence>
<dbReference type="SUPFAM" id="SSF63867">
    <property type="entry name" value="MoeA C-terminal domain-like"/>
    <property type="match status" value="1"/>
</dbReference>
<evidence type="ECO:0000256" key="8">
    <source>
        <dbReference type="ARBA" id="ARBA00022842"/>
    </source>
</evidence>
<accession>A0A5C1A9P3</accession>
<feature type="domain" description="MoaB/Mog" evidence="12">
    <location>
        <begin position="176"/>
        <end position="314"/>
    </location>
</feature>
<keyword evidence="14" id="KW-1185">Reference proteome</keyword>
<keyword evidence="5 11" id="KW-0500">Molybdenum</keyword>
<evidence type="ECO:0000256" key="2">
    <source>
        <dbReference type="ARBA" id="ARBA00002901"/>
    </source>
</evidence>
<dbReference type="Gene3D" id="3.90.105.10">
    <property type="entry name" value="Molybdopterin biosynthesis moea protein, domain 2"/>
    <property type="match status" value="1"/>
</dbReference>
<dbReference type="Gene3D" id="3.40.980.10">
    <property type="entry name" value="MoaB/Mog-like domain"/>
    <property type="match status" value="1"/>
</dbReference>
<comment type="similarity">
    <text evidence="4 11">Belongs to the MoeA family.</text>
</comment>
<dbReference type="Pfam" id="PF03454">
    <property type="entry name" value="MoeA_C"/>
    <property type="match status" value="1"/>
</dbReference>
<comment type="catalytic activity">
    <reaction evidence="10">
        <text>adenylyl-molybdopterin + molybdate = Mo-molybdopterin + AMP + H(+)</text>
        <dbReference type="Rhea" id="RHEA:35047"/>
        <dbReference type="ChEBI" id="CHEBI:15378"/>
        <dbReference type="ChEBI" id="CHEBI:36264"/>
        <dbReference type="ChEBI" id="CHEBI:62727"/>
        <dbReference type="ChEBI" id="CHEBI:71302"/>
        <dbReference type="ChEBI" id="CHEBI:456215"/>
        <dbReference type="EC" id="2.10.1.1"/>
    </reaction>
</comment>
<name>A0A5C1A9P3_9BACT</name>
<dbReference type="GO" id="GO:0061599">
    <property type="term" value="F:molybdopterin molybdotransferase activity"/>
    <property type="evidence" value="ECO:0007669"/>
    <property type="project" value="UniProtKB-UniRule"/>
</dbReference>
<dbReference type="UniPathway" id="UPA00344"/>
<comment type="cofactor">
    <cofactor evidence="1 11">
        <name>Mg(2+)</name>
        <dbReference type="ChEBI" id="CHEBI:18420"/>
    </cofactor>
</comment>
<keyword evidence="7 11" id="KW-0479">Metal-binding</keyword>
<evidence type="ECO:0000313" key="13">
    <source>
        <dbReference type="EMBL" id="QEL13844.1"/>
    </source>
</evidence>
<dbReference type="OrthoDB" id="9804758at2"/>
<dbReference type="NCBIfam" id="TIGR00177">
    <property type="entry name" value="molyb_syn"/>
    <property type="match status" value="1"/>
</dbReference>
<dbReference type="EMBL" id="CP042425">
    <property type="protein sequence ID" value="QEL13844.1"/>
    <property type="molecule type" value="Genomic_DNA"/>
</dbReference>
<dbReference type="PROSITE" id="PS01079">
    <property type="entry name" value="MOCF_BIOSYNTHESIS_2"/>
    <property type="match status" value="1"/>
</dbReference>
<evidence type="ECO:0000256" key="3">
    <source>
        <dbReference type="ARBA" id="ARBA00005046"/>
    </source>
</evidence>
<dbReference type="FunFam" id="3.40.980.10:FF:000004">
    <property type="entry name" value="Molybdopterin molybdenumtransferase"/>
    <property type="match status" value="1"/>
</dbReference>